<protein>
    <submittedName>
        <fullName evidence="2">Uncharacterized protein</fullName>
    </submittedName>
</protein>
<feature type="region of interest" description="Disordered" evidence="1">
    <location>
        <begin position="31"/>
        <end position="51"/>
    </location>
</feature>
<reference evidence="2" key="1">
    <citation type="submission" date="2020-11" db="EMBL/GenBank/DDBJ databases">
        <authorList>
            <person name="Tran Van P."/>
        </authorList>
    </citation>
    <scope>NUCLEOTIDE SEQUENCE</scope>
</reference>
<sequence>MDPKLFSSKPDRLSNVSAGAKFISSSSIQCPKRHDDCQGQQARNRPSLHAGTTHELESSAATHGHALPCFPKWKQLQLVHQTALCQCLRVRSNAHLQLPETTHSESQLKFSQLTSNNGLEVAVVGIPNAREKFFPDTKESQKLNSIFRVTRHVHVHIVVGTSHYNPSQSSHVSYLVHVVYQLVCLAVYPLVSATRPSITFSTNMRGCLAVEPNNDTCDLCEQYRHQIQVTLTEEEKKVIKHEKESHKSTYIQLLSDMSTDFTIRRRLLVYRFTLSKPIADSRNMFVDLDICLVVILHMCFFSLINGFITVLAIDNNNSRSKVFTSIVISNNSFRHFTRKQQTVIVTTVKGLTLRRRTLTTNEVVLVFIFRHIVGHDDRGRRSANISLSNLCLRCEKACQPTFRSLIEHISRRVCNKPTNVSAPSIDIGLDRSSITPEIIAAAKTSILGRSKYTCICVEGDWKTILEKPHFSTPDRDSNLNFPIIGTLVYCESCALEHTATEECRIHVNYRCTQHAILLTSCAQYGTCNGTQRYHISFLLKLVLLLEMGRAAPSKRGALRKLCLLGPQLTVTPLYTYRLDPSTECQSRRDGQRTYKGVLLCSCYQYCLAHKGHHHNVGSSHQGIRKSGTDKSTARRCGMSRVSILGLQRGQQTSEALPLAEQSQGRSLHDITPFMHSHSRQRLLVGLTVAPLLTSFPSKLQPEILMHLICSARATESSLCVETPGRRMTKISDVITGLGNHGYERLPPMRCSHGVGCGVLVLSFCLLEP</sequence>
<evidence type="ECO:0000256" key="1">
    <source>
        <dbReference type="SAM" id="MobiDB-lite"/>
    </source>
</evidence>
<organism evidence="2">
    <name type="scientific">Timema bartmani</name>
    <dbReference type="NCBI Taxonomy" id="61472"/>
    <lineage>
        <taxon>Eukaryota</taxon>
        <taxon>Metazoa</taxon>
        <taxon>Ecdysozoa</taxon>
        <taxon>Arthropoda</taxon>
        <taxon>Hexapoda</taxon>
        <taxon>Insecta</taxon>
        <taxon>Pterygota</taxon>
        <taxon>Neoptera</taxon>
        <taxon>Polyneoptera</taxon>
        <taxon>Phasmatodea</taxon>
        <taxon>Timematodea</taxon>
        <taxon>Timematoidea</taxon>
        <taxon>Timematidae</taxon>
        <taxon>Timema</taxon>
    </lineage>
</organism>
<name>A0A7R9HVS8_9NEOP</name>
<accession>A0A7R9HVS8</accession>
<evidence type="ECO:0000313" key="2">
    <source>
        <dbReference type="EMBL" id="CAD7437868.1"/>
    </source>
</evidence>
<proteinExistence type="predicted"/>
<dbReference type="EMBL" id="OD564335">
    <property type="protein sequence ID" value="CAD7437868.1"/>
    <property type="molecule type" value="Genomic_DNA"/>
</dbReference>
<gene>
    <name evidence="2" type="ORF">TBIB3V08_LOCUS470</name>
</gene>
<dbReference type="AlphaFoldDB" id="A0A7R9HVS8"/>